<dbReference type="PANTHER" id="PTHR20855:SF3">
    <property type="entry name" value="LD03007P"/>
    <property type="match status" value="1"/>
</dbReference>
<keyword evidence="5 8" id="KW-1133">Transmembrane helix</keyword>
<evidence type="ECO:0000256" key="1">
    <source>
        <dbReference type="ARBA" id="ARBA00004651"/>
    </source>
</evidence>
<feature type="transmembrane region" description="Helical" evidence="8">
    <location>
        <begin position="122"/>
        <end position="142"/>
    </location>
</feature>
<keyword evidence="3" id="KW-1003">Cell membrane</keyword>
<dbReference type="STRING" id="390640.SAMN04488034_103127"/>
<feature type="transmembrane region" description="Helical" evidence="8">
    <location>
        <begin position="177"/>
        <end position="197"/>
    </location>
</feature>
<feature type="transmembrane region" description="Helical" evidence="8">
    <location>
        <begin position="94"/>
        <end position="116"/>
    </location>
</feature>
<evidence type="ECO:0000313" key="10">
    <source>
        <dbReference type="Proteomes" id="UP000199448"/>
    </source>
</evidence>
<keyword evidence="6 8" id="KW-0472">Membrane</keyword>
<dbReference type="RefSeq" id="WP_245693403.1">
    <property type="nucleotide sequence ID" value="NZ_FNGG01000003.1"/>
</dbReference>
<feature type="transmembrane region" description="Helical" evidence="8">
    <location>
        <begin position="204"/>
        <end position="222"/>
    </location>
</feature>
<accession>A0A1H5MUZ4</accession>
<gene>
    <name evidence="9" type="ORF">SAMN04488034_103127</name>
</gene>
<dbReference type="Proteomes" id="UP000199448">
    <property type="component" value="Unassembled WGS sequence"/>
</dbReference>
<feature type="binding site" evidence="7">
    <location>
        <position position="81"/>
    </location>
    <ligand>
        <name>Zn(2+)</name>
        <dbReference type="ChEBI" id="CHEBI:29105"/>
    </ligand>
</feature>
<dbReference type="Pfam" id="PF03006">
    <property type="entry name" value="HlyIII"/>
    <property type="match status" value="1"/>
</dbReference>
<feature type="transmembrane region" description="Helical" evidence="8">
    <location>
        <begin position="61"/>
        <end position="82"/>
    </location>
</feature>
<comment type="subcellular location">
    <subcellularLocation>
        <location evidence="1">Cell membrane</location>
        <topology evidence="1">Multi-pass membrane protein</topology>
    </subcellularLocation>
</comment>
<dbReference type="InterPro" id="IPR005744">
    <property type="entry name" value="Hy-lIII"/>
</dbReference>
<comment type="similarity">
    <text evidence="2">Belongs to the UPF0073 (Hly-III) family.</text>
</comment>
<sequence>MFLFLQQQNKTMEGEGPVKFYPPKEEKWNILTHGFGILLSLLAAVLLWIRAAEFQSTRVTLTFMVFAISLLLLYASSTFYHSAKDPVWRFRLKVLDHIAIFILIAGTYTPFSLVTLKGTTGWAIFGVAWGIALTGTILKLFFTGKYKTLSTILYVSMGWIIIAAIKPLLENLSVGGLWWLFAGGLFYTLGAVLYSINRLKYNHALFHFFVLFGSFSHFMAIYEHVIPLKN</sequence>
<evidence type="ECO:0000256" key="5">
    <source>
        <dbReference type="ARBA" id="ARBA00022989"/>
    </source>
</evidence>
<keyword evidence="7" id="KW-0479">Metal-binding</keyword>
<evidence type="ECO:0000256" key="6">
    <source>
        <dbReference type="ARBA" id="ARBA00023136"/>
    </source>
</evidence>
<feature type="binding site" evidence="7">
    <location>
        <position position="207"/>
    </location>
    <ligand>
        <name>Zn(2+)</name>
        <dbReference type="ChEBI" id="CHEBI:29105"/>
    </ligand>
</feature>
<evidence type="ECO:0000256" key="7">
    <source>
        <dbReference type="PIRSR" id="PIRSR604254-1"/>
    </source>
</evidence>
<keyword evidence="10" id="KW-1185">Reference proteome</keyword>
<dbReference type="GO" id="GO:0046872">
    <property type="term" value="F:metal ion binding"/>
    <property type="evidence" value="ECO:0007669"/>
    <property type="project" value="UniProtKB-KW"/>
</dbReference>
<name>A0A1H5MUZ4_9FLAO</name>
<keyword evidence="4 8" id="KW-0812">Transmembrane</keyword>
<dbReference type="NCBIfam" id="TIGR01065">
    <property type="entry name" value="hlyIII"/>
    <property type="match status" value="1"/>
</dbReference>
<proteinExistence type="inferred from homology"/>
<evidence type="ECO:0000256" key="4">
    <source>
        <dbReference type="ARBA" id="ARBA00022692"/>
    </source>
</evidence>
<keyword evidence="7" id="KW-0862">Zinc</keyword>
<evidence type="ECO:0000256" key="2">
    <source>
        <dbReference type="ARBA" id="ARBA00008488"/>
    </source>
</evidence>
<dbReference type="AlphaFoldDB" id="A0A1H5MUZ4"/>
<evidence type="ECO:0000256" key="3">
    <source>
        <dbReference type="ARBA" id="ARBA00022475"/>
    </source>
</evidence>
<dbReference type="InterPro" id="IPR004254">
    <property type="entry name" value="AdipoR/HlyIII-related"/>
</dbReference>
<protein>
    <submittedName>
        <fullName evidence="9">Hemolysin III</fullName>
    </submittedName>
</protein>
<organism evidence="9 10">
    <name type="scientific">Salinimicrobium catena</name>
    <dbReference type="NCBI Taxonomy" id="390640"/>
    <lineage>
        <taxon>Bacteria</taxon>
        <taxon>Pseudomonadati</taxon>
        <taxon>Bacteroidota</taxon>
        <taxon>Flavobacteriia</taxon>
        <taxon>Flavobacteriales</taxon>
        <taxon>Flavobacteriaceae</taxon>
        <taxon>Salinimicrobium</taxon>
    </lineage>
</organism>
<reference evidence="9 10" key="1">
    <citation type="submission" date="2016-10" db="EMBL/GenBank/DDBJ databases">
        <authorList>
            <person name="de Groot N.N."/>
        </authorList>
    </citation>
    <scope>NUCLEOTIDE SEQUENCE [LARGE SCALE GENOMIC DNA]</scope>
    <source>
        <strain evidence="9 10">DSM 23553</strain>
    </source>
</reference>
<dbReference type="EMBL" id="FNUG01000003">
    <property type="protein sequence ID" value="SEE93164.1"/>
    <property type="molecule type" value="Genomic_DNA"/>
</dbReference>
<dbReference type="PANTHER" id="PTHR20855">
    <property type="entry name" value="ADIPOR/PROGESTIN RECEPTOR-RELATED"/>
    <property type="match status" value="1"/>
</dbReference>
<feature type="transmembrane region" description="Helical" evidence="8">
    <location>
        <begin position="149"/>
        <end position="165"/>
    </location>
</feature>
<evidence type="ECO:0000313" key="9">
    <source>
        <dbReference type="EMBL" id="SEE93164.1"/>
    </source>
</evidence>
<feature type="binding site" evidence="7">
    <location>
        <position position="203"/>
    </location>
    <ligand>
        <name>Zn(2+)</name>
        <dbReference type="ChEBI" id="CHEBI:29105"/>
    </ligand>
</feature>
<feature type="transmembrane region" description="Helical" evidence="8">
    <location>
        <begin position="28"/>
        <end position="49"/>
    </location>
</feature>
<dbReference type="GO" id="GO:0140911">
    <property type="term" value="F:pore-forming activity"/>
    <property type="evidence" value="ECO:0007669"/>
    <property type="project" value="InterPro"/>
</dbReference>
<evidence type="ECO:0000256" key="8">
    <source>
        <dbReference type="SAM" id="Phobius"/>
    </source>
</evidence>
<dbReference type="GO" id="GO:0005886">
    <property type="term" value="C:plasma membrane"/>
    <property type="evidence" value="ECO:0007669"/>
    <property type="project" value="UniProtKB-SubCell"/>
</dbReference>